<dbReference type="InterPro" id="IPR003599">
    <property type="entry name" value="Ig_sub"/>
</dbReference>
<dbReference type="SUPFAM" id="SSF48726">
    <property type="entry name" value="Immunoglobulin"/>
    <property type="match status" value="2"/>
</dbReference>
<organism evidence="4 5">
    <name type="scientific">Takifugu flavidus</name>
    <name type="common">sansaifugu</name>
    <dbReference type="NCBI Taxonomy" id="433684"/>
    <lineage>
        <taxon>Eukaryota</taxon>
        <taxon>Metazoa</taxon>
        <taxon>Chordata</taxon>
        <taxon>Craniata</taxon>
        <taxon>Vertebrata</taxon>
        <taxon>Euteleostomi</taxon>
        <taxon>Actinopterygii</taxon>
        <taxon>Neopterygii</taxon>
        <taxon>Teleostei</taxon>
        <taxon>Neoteleostei</taxon>
        <taxon>Acanthomorphata</taxon>
        <taxon>Eupercaria</taxon>
        <taxon>Tetraodontiformes</taxon>
        <taxon>Tetradontoidea</taxon>
        <taxon>Tetraodontidae</taxon>
        <taxon>Takifugu</taxon>
    </lineage>
</organism>
<name>A0A5C6MUP4_9TELE</name>
<feature type="domain" description="Ig-like" evidence="3">
    <location>
        <begin position="251"/>
        <end position="337"/>
    </location>
</feature>
<feature type="transmembrane region" description="Helical" evidence="1">
    <location>
        <begin position="345"/>
        <end position="368"/>
    </location>
</feature>
<dbReference type="InterPro" id="IPR036179">
    <property type="entry name" value="Ig-like_dom_sf"/>
</dbReference>
<dbReference type="Gene3D" id="2.60.40.10">
    <property type="entry name" value="Immunoglobulins"/>
    <property type="match status" value="3"/>
</dbReference>
<evidence type="ECO:0000256" key="1">
    <source>
        <dbReference type="SAM" id="Phobius"/>
    </source>
</evidence>
<accession>A0A5C6MUP4</accession>
<dbReference type="InterPro" id="IPR013783">
    <property type="entry name" value="Ig-like_fold"/>
</dbReference>
<dbReference type="PROSITE" id="PS50835">
    <property type="entry name" value="IG_LIKE"/>
    <property type="match status" value="2"/>
</dbReference>
<keyword evidence="1" id="KW-1133">Transmembrane helix</keyword>
<dbReference type="EMBL" id="RHFK02000019">
    <property type="protein sequence ID" value="TWW58994.1"/>
    <property type="molecule type" value="Genomic_DNA"/>
</dbReference>
<comment type="caution">
    <text evidence="4">The sequence shown here is derived from an EMBL/GenBank/DDBJ whole genome shotgun (WGS) entry which is preliminary data.</text>
</comment>
<protein>
    <recommendedName>
        <fullName evidence="3">Ig-like domain-containing protein</fullName>
    </recommendedName>
</protein>
<dbReference type="PANTHER" id="PTHR46013">
    <property type="entry name" value="VASCULAR CELL ADHESION MOLECULE 1"/>
    <property type="match status" value="1"/>
</dbReference>
<keyword evidence="5" id="KW-1185">Reference proteome</keyword>
<feature type="chain" id="PRO_5022986981" description="Ig-like domain-containing protein" evidence="2">
    <location>
        <begin position="22"/>
        <end position="446"/>
    </location>
</feature>
<evidence type="ECO:0000313" key="4">
    <source>
        <dbReference type="EMBL" id="TWW58994.1"/>
    </source>
</evidence>
<dbReference type="Proteomes" id="UP000324091">
    <property type="component" value="Chromosome 6"/>
</dbReference>
<feature type="domain" description="Ig-like" evidence="3">
    <location>
        <begin position="104"/>
        <end position="189"/>
    </location>
</feature>
<dbReference type="AlphaFoldDB" id="A0A5C6MUP4"/>
<dbReference type="Pfam" id="PF13895">
    <property type="entry name" value="Ig_2"/>
    <property type="match status" value="1"/>
</dbReference>
<dbReference type="SMART" id="SM00409">
    <property type="entry name" value="IG"/>
    <property type="match status" value="3"/>
</dbReference>
<evidence type="ECO:0000313" key="5">
    <source>
        <dbReference type="Proteomes" id="UP000324091"/>
    </source>
</evidence>
<keyword evidence="1" id="KW-0472">Membrane</keyword>
<reference evidence="4 5" key="1">
    <citation type="submission" date="2019-04" db="EMBL/GenBank/DDBJ databases">
        <title>Chromosome genome assembly for Takifugu flavidus.</title>
        <authorList>
            <person name="Xiao S."/>
        </authorList>
    </citation>
    <scope>NUCLEOTIDE SEQUENCE [LARGE SCALE GENOMIC DNA]</scope>
    <source>
        <strain evidence="4">HTHZ2018</strain>
        <tissue evidence="4">Muscle</tissue>
    </source>
</reference>
<evidence type="ECO:0000256" key="2">
    <source>
        <dbReference type="SAM" id="SignalP"/>
    </source>
</evidence>
<proteinExistence type="predicted"/>
<feature type="signal peptide" evidence="2">
    <location>
        <begin position="1"/>
        <end position="21"/>
    </location>
</feature>
<gene>
    <name evidence="4" type="ORF">D4764_06G0005240</name>
</gene>
<sequence length="446" mass="49738">MFSTKLGFAVVGFILNSGVLGKGSRICALKGTSLNLSCSAEHSTIPKWFKLDGTTWTEVLVNGSSLKHQISKDTHPTLSFMGLTKDDKTSYCCNEKPENCHKDPIQLTVTALQVKVFPTTDGQTVTLMCSTACTLTGRPAAYIWYRNSELLYQDRSPWYQEMVTSDKTVRYSCAIKGYEALRAPAVTVEIYVEKTPRTDHVKLSCNTSCPPTTTQWYKNGKMHIEPLQPIPNTSQDNFLCAVSGVKELQSDEVYIKVKISPSTEVTEGDRVKLTCSTSCPLTNNKNYIWYLNDQLLQLPEHQNKHLVLDVVTPQHAGNYSCAVNTQRDVRSPEKTLRVQSSSLKWTLAAAAGVGAALLVFISLVICCIRGKGKLSQNTVLKLEEVNHGPVHEEITDQPTEENGIYYSSIRFPQTDVDPLDSMVQPHQHQQEQHNPYAVVCLRNRCT</sequence>
<dbReference type="InterPro" id="IPR007110">
    <property type="entry name" value="Ig-like_dom"/>
</dbReference>
<keyword evidence="1" id="KW-0812">Transmembrane</keyword>
<dbReference type="PANTHER" id="PTHR46013:SF4">
    <property type="entry name" value="B-CELL RECEPTOR CD22-RELATED"/>
    <property type="match status" value="1"/>
</dbReference>
<keyword evidence="2" id="KW-0732">Signal</keyword>
<evidence type="ECO:0000259" key="3">
    <source>
        <dbReference type="PROSITE" id="PS50835"/>
    </source>
</evidence>